<reference evidence="2 4" key="3">
    <citation type="submission" date="2019-07" db="EMBL/GenBank/DDBJ databases">
        <title>Whole genome shotgun sequence of Methylobacterium oxalidis NBRC 107715.</title>
        <authorList>
            <person name="Hosoyama A."/>
            <person name="Uohara A."/>
            <person name="Ohji S."/>
            <person name="Ichikawa N."/>
        </authorList>
    </citation>
    <scope>NUCLEOTIDE SEQUENCE [LARGE SCALE GENOMIC DNA]</scope>
    <source>
        <strain evidence="2 4">NBRC 107715</strain>
    </source>
</reference>
<feature type="region of interest" description="Disordered" evidence="1">
    <location>
        <begin position="35"/>
        <end position="64"/>
    </location>
</feature>
<name>A0A512JAR3_9HYPH</name>
<comment type="caution">
    <text evidence="2">The sequence shown here is derived from an EMBL/GenBank/DDBJ whole genome shotgun (WGS) entry which is preliminary data.</text>
</comment>
<dbReference type="Proteomes" id="UP000321960">
    <property type="component" value="Unassembled WGS sequence"/>
</dbReference>
<evidence type="ECO:0000313" key="2">
    <source>
        <dbReference type="EMBL" id="GEP07048.1"/>
    </source>
</evidence>
<reference evidence="3" key="1">
    <citation type="journal article" date="2014" name="Int. J. Syst. Evol. Microbiol.">
        <title>Complete genome of a new Firmicutes species belonging to the dominant human colonic microbiota ('Ruminococcus bicirculans') reveals two chromosomes and a selective capacity to utilize plant glucans.</title>
        <authorList>
            <consortium name="NISC Comparative Sequencing Program"/>
            <person name="Wegmann U."/>
            <person name="Louis P."/>
            <person name="Goesmann A."/>
            <person name="Henrissat B."/>
            <person name="Duncan S.H."/>
            <person name="Flint H.J."/>
        </authorList>
    </citation>
    <scope>NUCLEOTIDE SEQUENCE</scope>
    <source>
        <strain evidence="3">NBRC 107715</strain>
    </source>
</reference>
<protein>
    <submittedName>
        <fullName evidence="2">Uncharacterized protein</fullName>
    </submittedName>
</protein>
<organism evidence="2 4">
    <name type="scientific">Methylobacterium oxalidis</name>
    <dbReference type="NCBI Taxonomy" id="944322"/>
    <lineage>
        <taxon>Bacteria</taxon>
        <taxon>Pseudomonadati</taxon>
        <taxon>Pseudomonadota</taxon>
        <taxon>Alphaproteobacteria</taxon>
        <taxon>Hyphomicrobiales</taxon>
        <taxon>Methylobacteriaceae</taxon>
        <taxon>Methylobacterium</taxon>
    </lineage>
</organism>
<proteinExistence type="predicted"/>
<dbReference type="EMBL" id="BJZU01000134">
    <property type="protein sequence ID" value="GEP07048.1"/>
    <property type="molecule type" value="Genomic_DNA"/>
</dbReference>
<evidence type="ECO:0000313" key="3">
    <source>
        <dbReference type="EMBL" id="GLS67612.1"/>
    </source>
</evidence>
<accession>A0A512JAR3</accession>
<dbReference type="EMBL" id="BSPK01000114">
    <property type="protein sequence ID" value="GLS67612.1"/>
    <property type="molecule type" value="Genomic_DNA"/>
</dbReference>
<evidence type="ECO:0000256" key="1">
    <source>
        <dbReference type="SAM" id="MobiDB-lite"/>
    </source>
</evidence>
<dbReference type="Proteomes" id="UP001156856">
    <property type="component" value="Unassembled WGS sequence"/>
</dbReference>
<evidence type="ECO:0000313" key="5">
    <source>
        <dbReference type="Proteomes" id="UP001156856"/>
    </source>
</evidence>
<gene>
    <name evidence="3" type="ORF">GCM10007888_59960</name>
    <name evidence="2" type="ORF">MOX02_50860</name>
</gene>
<keyword evidence="5" id="KW-1185">Reference proteome</keyword>
<evidence type="ECO:0000313" key="4">
    <source>
        <dbReference type="Proteomes" id="UP000321960"/>
    </source>
</evidence>
<reference evidence="5" key="2">
    <citation type="journal article" date="2019" name="Int. J. Syst. Evol. Microbiol.">
        <title>The Global Catalogue of Microorganisms (GCM) 10K type strain sequencing project: providing services to taxonomists for standard genome sequencing and annotation.</title>
        <authorList>
            <consortium name="The Broad Institute Genomics Platform"/>
            <consortium name="The Broad Institute Genome Sequencing Center for Infectious Disease"/>
            <person name="Wu L."/>
            <person name="Ma J."/>
        </authorList>
    </citation>
    <scope>NUCLEOTIDE SEQUENCE [LARGE SCALE GENOMIC DNA]</scope>
    <source>
        <strain evidence="5">NBRC 107715</strain>
    </source>
</reference>
<sequence>MRPAGIARIDRCQMVETIWRGCDPFDCGRVIESAPREKAAREADENEGGCDERNDLRPVPANPG</sequence>
<reference evidence="3" key="4">
    <citation type="submission" date="2023-01" db="EMBL/GenBank/DDBJ databases">
        <title>Draft genome sequence of Methylobacterium oxalidis strain NBRC 107715.</title>
        <authorList>
            <person name="Sun Q."/>
            <person name="Mori K."/>
        </authorList>
    </citation>
    <scope>NUCLEOTIDE SEQUENCE</scope>
    <source>
        <strain evidence="3">NBRC 107715</strain>
    </source>
</reference>
<dbReference type="AlphaFoldDB" id="A0A512JAR3"/>